<organism evidence="2 3">
    <name type="scientific">Roseomonas alba</name>
    <dbReference type="NCBI Taxonomy" id="2846776"/>
    <lineage>
        <taxon>Bacteria</taxon>
        <taxon>Pseudomonadati</taxon>
        <taxon>Pseudomonadota</taxon>
        <taxon>Alphaproteobacteria</taxon>
        <taxon>Acetobacterales</taxon>
        <taxon>Roseomonadaceae</taxon>
        <taxon>Roseomonas</taxon>
    </lineage>
</organism>
<dbReference type="Proteomes" id="UP001196565">
    <property type="component" value="Unassembled WGS sequence"/>
</dbReference>
<evidence type="ECO:0000313" key="2">
    <source>
        <dbReference type="EMBL" id="MBW6401554.1"/>
    </source>
</evidence>
<evidence type="ECO:0000313" key="3">
    <source>
        <dbReference type="Proteomes" id="UP001196565"/>
    </source>
</evidence>
<gene>
    <name evidence="2" type="ORF">KPL78_27130</name>
</gene>
<dbReference type="EMBL" id="JAHYBZ010000012">
    <property type="protein sequence ID" value="MBW6401554.1"/>
    <property type="molecule type" value="Genomic_DNA"/>
</dbReference>
<sequence>MTIATRRRAQRVLPPSGAAVAQGARSWFPKALWPLVGAKHCFAGSEGGKAPLLAAALSLAACAAQPPPEPPLSYPPAARERVLRIAEAEWIDWGRQDAAAISPDLESAPANFPRVLAYWRAVPEGAAPIARNRVLYRENSPQLWREPAWSAAFISFVMRSAGIDAREFPPSAAHAFYLDALIADAQRFPATAPFVPREVTERAPRVGDLVCADRSRAPLTSWRDRVAETGHFRPMHCDIVVRVASGVVEAVGGNVRDAVTLSRFPTDAAGFLLPRPAGQPTWFAILENRLGRLPPWSSPPNTEGPAS</sequence>
<accession>A0ABS7AK94</accession>
<proteinExistence type="predicted"/>
<protein>
    <submittedName>
        <fullName evidence="2">DUF2272 domain-containing protein</fullName>
    </submittedName>
</protein>
<name>A0ABS7AK94_9PROT</name>
<keyword evidence="3" id="KW-1185">Reference proteome</keyword>
<reference evidence="2 3" key="1">
    <citation type="submission" date="2021-07" db="EMBL/GenBank/DDBJ databases">
        <authorList>
            <person name="So Y."/>
        </authorList>
    </citation>
    <scope>NUCLEOTIDE SEQUENCE [LARGE SCALE GENOMIC DNA]</scope>
    <source>
        <strain evidence="2 3">HJA6</strain>
    </source>
</reference>
<comment type="caution">
    <text evidence="2">The sequence shown here is derived from an EMBL/GenBank/DDBJ whole genome shotgun (WGS) entry which is preliminary data.</text>
</comment>
<dbReference type="InterPro" id="IPR019262">
    <property type="entry name" value="DUF2272"/>
</dbReference>
<feature type="domain" description="DUF2272" evidence="1">
    <location>
        <begin position="146"/>
        <end position="275"/>
    </location>
</feature>
<evidence type="ECO:0000259" key="1">
    <source>
        <dbReference type="Pfam" id="PF10030"/>
    </source>
</evidence>
<dbReference type="Pfam" id="PF10030">
    <property type="entry name" value="DUF2272"/>
    <property type="match status" value="1"/>
</dbReference>